<name>A0ABR1QQ11_9PEZI</name>
<evidence type="ECO:0000313" key="2">
    <source>
        <dbReference type="EMBL" id="KAK7961858.1"/>
    </source>
</evidence>
<dbReference type="RefSeq" id="XP_066703969.1">
    <property type="nucleotide sequence ID" value="XM_066838905.1"/>
</dbReference>
<proteinExistence type="predicted"/>
<feature type="compositionally biased region" description="Low complexity" evidence="1">
    <location>
        <begin position="21"/>
        <end position="46"/>
    </location>
</feature>
<dbReference type="GeneID" id="92071967"/>
<evidence type="ECO:0000256" key="1">
    <source>
        <dbReference type="SAM" id="MobiDB-lite"/>
    </source>
</evidence>
<reference evidence="2 3" key="1">
    <citation type="submission" date="2023-01" db="EMBL/GenBank/DDBJ databases">
        <title>Analysis of 21 Apiospora genomes using comparative genomics revels a genus with tremendous synthesis potential of carbohydrate active enzymes and secondary metabolites.</title>
        <authorList>
            <person name="Sorensen T."/>
        </authorList>
    </citation>
    <scope>NUCLEOTIDE SEQUENCE [LARGE SCALE GENOMIC DNA]</scope>
    <source>
        <strain evidence="2 3">CBS 24483</strain>
    </source>
</reference>
<gene>
    <name evidence="2" type="ORF">PG986_002683</name>
</gene>
<evidence type="ECO:0000313" key="3">
    <source>
        <dbReference type="Proteomes" id="UP001391051"/>
    </source>
</evidence>
<feature type="region of interest" description="Disordered" evidence="1">
    <location>
        <begin position="1"/>
        <end position="46"/>
    </location>
</feature>
<dbReference type="EMBL" id="JAQQWE010000002">
    <property type="protein sequence ID" value="KAK7961858.1"/>
    <property type="molecule type" value="Genomic_DNA"/>
</dbReference>
<comment type="caution">
    <text evidence="2">The sequence shown here is derived from an EMBL/GenBank/DDBJ whole genome shotgun (WGS) entry which is preliminary data.</text>
</comment>
<accession>A0ABR1QQ11</accession>
<organism evidence="2 3">
    <name type="scientific">Apiospora aurea</name>
    <dbReference type="NCBI Taxonomy" id="335848"/>
    <lineage>
        <taxon>Eukaryota</taxon>
        <taxon>Fungi</taxon>
        <taxon>Dikarya</taxon>
        <taxon>Ascomycota</taxon>
        <taxon>Pezizomycotina</taxon>
        <taxon>Sordariomycetes</taxon>
        <taxon>Xylariomycetidae</taxon>
        <taxon>Amphisphaeriales</taxon>
        <taxon>Apiosporaceae</taxon>
        <taxon>Apiospora</taxon>
    </lineage>
</organism>
<protein>
    <submittedName>
        <fullName evidence="2">Uncharacterized protein</fullName>
    </submittedName>
</protein>
<keyword evidence="3" id="KW-1185">Reference proteome</keyword>
<dbReference type="Proteomes" id="UP001391051">
    <property type="component" value="Unassembled WGS sequence"/>
</dbReference>
<sequence>MPDRRRGQGASTAPVAEGEASRATGSGTQASGSGTQPAAAAAAPAPAQGMTSAELDFYPMRVYQRRRRARGVMERRLAASAKFMALSAAKQALVRSEVEEMIRENIIDFMANTPPRTLYPYEGAVQNVIAQTIEWNPNICGAYNAADWPAGLEEEGNAMEVESDGDYNPGGR</sequence>